<dbReference type="Proteomes" id="UP000439903">
    <property type="component" value="Unassembled WGS sequence"/>
</dbReference>
<name>A0A8H4AZY4_GIGMA</name>
<gene>
    <name evidence="1" type="ORF">F8M41_026250</name>
</gene>
<reference evidence="1 2" key="1">
    <citation type="journal article" date="2019" name="Environ. Microbiol.">
        <title>At the nexus of three kingdoms: the genome of the mycorrhizal fungus Gigaspora margarita provides insights into plant, endobacterial and fungal interactions.</title>
        <authorList>
            <person name="Venice F."/>
            <person name="Ghignone S."/>
            <person name="Salvioli di Fossalunga A."/>
            <person name="Amselem J."/>
            <person name="Novero M."/>
            <person name="Xianan X."/>
            <person name="Sedzielewska Toro K."/>
            <person name="Morin E."/>
            <person name="Lipzen A."/>
            <person name="Grigoriev I.V."/>
            <person name="Henrissat B."/>
            <person name="Martin F.M."/>
            <person name="Bonfante P."/>
        </authorList>
    </citation>
    <scope>NUCLEOTIDE SEQUENCE [LARGE SCALE GENOMIC DNA]</scope>
    <source>
        <strain evidence="1 2">BEG34</strain>
    </source>
</reference>
<comment type="caution">
    <text evidence="1">The sequence shown here is derived from an EMBL/GenBank/DDBJ whole genome shotgun (WGS) entry which is preliminary data.</text>
</comment>
<evidence type="ECO:0000313" key="1">
    <source>
        <dbReference type="EMBL" id="KAF0548160.1"/>
    </source>
</evidence>
<accession>A0A8H4AZY4</accession>
<dbReference type="AlphaFoldDB" id="A0A8H4AZY4"/>
<keyword evidence="2" id="KW-1185">Reference proteome</keyword>
<dbReference type="EMBL" id="WTPW01000098">
    <property type="protein sequence ID" value="KAF0548160.1"/>
    <property type="molecule type" value="Genomic_DNA"/>
</dbReference>
<evidence type="ECO:0000313" key="2">
    <source>
        <dbReference type="Proteomes" id="UP000439903"/>
    </source>
</evidence>
<organism evidence="1 2">
    <name type="scientific">Gigaspora margarita</name>
    <dbReference type="NCBI Taxonomy" id="4874"/>
    <lineage>
        <taxon>Eukaryota</taxon>
        <taxon>Fungi</taxon>
        <taxon>Fungi incertae sedis</taxon>
        <taxon>Mucoromycota</taxon>
        <taxon>Glomeromycotina</taxon>
        <taxon>Glomeromycetes</taxon>
        <taxon>Diversisporales</taxon>
        <taxon>Gigasporaceae</taxon>
        <taxon>Gigaspora</taxon>
    </lineage>
</organism>
<proteinExistence type="predicted"/>
<sequence>MAWPQHTRNYCNIRNSFKTLKYFDYKKASNQHLMEEQLQYLNFLEDHFKETRDSKRVLKNQEGLFQCISEEKKKQSKIWKKKEILFLLECSTLDYRVEEILKQAKNPKENHIKLPKPLVQSKTLAMIIDNRLNESDQDMAKSFHSLNNKRKAKN</sequence>
<protein>
    <submittedName>
        <fullName evidence="1">Uncharacterized protein</fullName>
    </submittedName>
</protein>